<dbReference type="GO" id="GO:0000049">
    <property type="term" value="F:tRNA binding"/>
    <property type="evidence" value="ECO:0007669"/>
    <property type="project" value="UniProtKB-UniRule"/>
</dbReference>
<dbReference type="Gene3D" id="4.10.910.10">
    <property type="entry name" value="30s ribosomal protein s13, domain 2"/>
    <property type="match status" value="1"/>
</dbReference>
<dbReference type="RefSeq" id="WP_086539675.1">
    <property type="nucleotide sequence ID" value="NZ_MSSW01000002.1"/>
</dbReference>
<dbReference type="FunFam" id="4.10.910.10:FF:000001">
    <property type="entry name" value="30S ribosomal protein S13"/>
    <property type="match status" value="1"/>
</dbReference>
<dbReference type="Proteomes" id="UP000256405">
    <property type="component" value="Unassembled WGS sequence"/>
</dbReference>
<evidence type="ECO:0000256" key="2">
    <source>
        <dbReference type="ARBA" id="ARBA00022730"/>
    </source>
</evidence>
<evidence type="ECO:0000256" key="3">
    <source>
        <dbReference type="ARBA" id="ARBA00022884"/>
    </source>
</evidence>
<dbReference type="OrthoDB" id="9803610at2"/>
<keyword evidence="3 7" id="KW-0694">RNA-binding</keyword>
<dbReference type="GO" id="GO:0019843">
    <property type="term" value="F:rRNA binding"/>
    <property type="evidence" value="ECO:0007669"/>
    <property type="project" value="UniProtKB-UniRule"/>
</dbReference>
<dbReference type="AlphaFoldDB" id="A0A3E0DZX0"/>
<keyword evidence="2 7" id="KW-0699">rRNA-binding</keyword>
<evidence type="ECO:0000256" key="8">
    <source>
        <dbReference type="RuleBase" id="RU003830"/>
    </source>
</evidence>
<keyword evidence="5 7" id="KW-0687">Ribonucleoprotein</keyword>
<name>A0A3E0DZX0_9BACT</name>
<comment type="similarity">
    <text evidence="1 7 8">Belongs to the universal ribosomal protein uS13 family.</text>
</comment>
<dbReference type="InterPro" id="IPR018269">
    <property type="entry name" value="Ribosomal_uS13_CS"/>
</dbReference>
<dbReference type="PROSITE" id="PS00646">
    <property type="entry name" value="RIBOSOMAL_S13_1"/>
    <property type="match status" value="1"/>
</dbReference>
<dbReference type="GO" id="GO:0015935">
    <property type="term" value="C:small ribosomal subunit"/>
    <property type="evidence" value="ECO:0007669"/>
    <property type="project" value="TreeGrafter"/>
</dbReference>
<dbReference type="InterPro" id="IPR010979">
    <property type="entry name" value="Ribosomal_uS13-like_H2TH"/>
</dbReference>
<organism evidence="10 11">
    <name type="scientific">Algoriphagus antarcticus</name>
    <dbReference type="NCBI Taxonomy" id="238540"/>
    <lineage>
        <taxon>Bacteria</taxon>
        <taxon>Pseudomonadati</taxon>
        <taxon>Bacteroidota</taxon>
        <taxon>Cytophagia</taxon>
        <taxon>Cytophagales</taxon>
        <taxon>Cyclobacteriaceae</taxon>
        <taxon>Algoriphagus</taxon>
    </lineage>
</organism>
<comment type="subunit">
    <text evidence="7">Part of the 30S ribosomal subunit. Forms a loose heterodimer with protein S19. Forms two bridges to the 50S subunit in the 70S ribosome.</text>
</comment>
<accession>A0A3E0DZX0</accession>
<reference evidence="10 11" key="1">
    <citation type="submission" date="2018-08" db="EMBL/GenBank/DDBJ databases">
        <title>Genomic Encyclopedia of Archaeal and Bacterial Type Strains, Phase II (KMG-II): from individual species to whole genera.</title>
        <authorList>
            <person name="Goeker M."/>
        </authorList>
    </citation>
    <scope>NUCLEOTIDE SEQUENCE [LARGE SCALE GENOMIC DNA]</scope>
    <source>
        <strain evidence="10 11">DSM 15986</strain>
    </source>
</reference>
<sequence>MARIAGVDIPDNKRGVIGLTYIFGIGRSAAKAILTKAGISFDKKSGEWDDDESTAIRNIIAEEFRTEGVLKSEIQLNIKRLQDIGCYRGLRHRKGLPVRGQHTKNNARTRKGKRKTVANKKKATK</sequence>
<evidence type="ECO:0000256" key="9">
    <source>
        <dbReference type="SAM" id="MobiDB-lite"/>
    </source>
</evidence>
<evidence type="ECO:0000256" key="6">
    <source>
        <dbReference type="ARBA" id="ARBA00035166"/>
    </source>
</evidence>
<evidence type="ECO:0000256" key="4">
    <source>
        <dbReference type="ARBA" id="ARBA00022980"/>
    </source>
</evidence>
<dbReference type="InterPro" id="IPR027437">
    <property type="entry name" value="Rbsml_uS13_C"/>
</dbReference>
<dbReference type="NCBIfam" id="TIGR03631">
    <property type="entry name" value="uS13_bact"/>
    <property type="match status" value="1"/>
</dbReference>
<dbReference type="EMBL" id="QUNF01000005">
    <property type="protein sequence ID" value="REG90920.1"/>
    <property type="molecule type" value="Genomic_DNA"/>
</dbReference>
<protein>
    <recommendedName>
        <fullName evidence="6 7">Small ribosomal subunit protein uS13</fullName>
    </recommendedName>
</protein>
<keyword evidence="4 7" id="KW-0689">Ribosomal protein</keyword>
<dbReference type="SUPFAM" id="SSF46946">
    <property type="entry name" value="S13-like H2TH domain"/>
    <property type="match status" value="1"/>
</dbReference>
<comment type="caution">
    <text evidence="10">The sequence shown here is derived from an EMBL/GenBank/DDBJ whole genome shotgun (WGS) entry which is preliminary data.</text>
</comment>
<gene>
    <name evidence="7" type="primary">rpsM</name>
    <name evidence="10" type="ORF">C8N25_10528</name>
</gene>
<dbReference type="PIRSF" id="PIRSF002134">
    <property type="entry name" value="Ribosomal_S13"/>
    <property type="match status" value="1"/>
</dbReference>
<dbReference type="HAMAP" id="MF_01315">
    <property type="entry name" value="Ribosomal_uS13"/>
    <property type="match status" value="1"/>
</dbReference>
<keyword evidence="11" id="KW-1185">Reference proteome</keyword>
<comment type="function">
    <text evidence="7">Located at the top of the head of the 30S subunit, it contacts several helices of the 16S rRNA. In the 70S ribosome it contacts the 23S rRNA (bridge B1a) and protein L5 of the 50S subunit (bridge B1b), connecting the 2 subunits; these bridges are implicated in subunit movement. Contacts the tRNAs in the A and P-sites.</text>
</comment>
<dbReference type="PROSITE" id="PS50159">
    <property type="entry name" value="RIBOSOMAL_S13_2"/>
    <property type="match status" value="1"/>
</dbReference>
<dbReference type="GO" id="GO:0003735">
    <property type="term" value="F:structural constituent of ribosome"/>
    <property type="evidence" value="ECO:0007669"/>
    <property type="project" value="InterPro"/>
</dbReference>
<dbReference type="PANTHER" id="PTHR10871:SF1">
    <property type="entry name" value="SMALL RIBOSOMAL SUBUNIT PROTEIN US13M"/>
    <property type="match status" value="1"/>
</dbReference>
<keyword evidence="7" id="KW-0820">tRNA-binding</keyword>
<dbReference type="Pfam" id="PF00416">
    <property type="entry name" value="Ribosomal_S13"/>
    <property type="match status" value="1"/>
</dbReference>
<dbReference type="GO" id="GO:0005829">
    <property type="term" value="C:cytosol"/>
    <property type="evidence" value="ECO:0007669"/>
    <property type="project" value="TreeGrafter"/>
</dbReference>
<feature type="region of interest" description="Disordered" evidence="9">
    <location>
        <begin position="95"/>
        <end position="125"/>
    </location>
</feature>
<evidence type="ECO:0000256" key="7">
    <source>
        <dbReference type="HAMAP-Rule" id="MF_01315"/>
    </source>
</evidence>
<dbReference type="PANTHER" id="PTHR10871">
    <property type="entry name" value="30S RIBOSOMAL PROTEIN S13/40S RIBOSOMAL PROTEIN S18"/>
    <property type="match status" value="1"/>
</dbReference>
<dbReference type="InterPro" id="IPR019980">
    <property type="entry name" value="Ribosomal_uS13_bac-type"/>
</dbReference>
<proteinExistence type="inferred from homology"/>
<dbReference type="Gene3D" id="1.10.8.50">
    <property type="match status" value="1"/>
</dbReference>
<evidence type="ECO:0000313" key="11">
    <source>
        <dbReference type="Proteomes" id="UP000256405"/>
    </source>
</evidence>
<dbReference type="FunFam" id="1.10.8.50:FF:000001">
    <property type="entry name" value="30S ribosomal protein S13"/>
    <property type="match status" value="1"/>
</dbReference>
<evidence type="ECO:0000256" key="5">
    <source>
        <dbReference type="ARBA" id="ARBA00023274"/>
    </source>
</evidence>
<dbReference type="InterPro" id="IPR001892">
    <property type="entry name" value="Ribosomal_uS13"/>
</dbReference>
<evidence type="ECO:0000256" key="1">
    <source>
        <dbReference type="ARBA" id="ARBA00008080"/>
    </source>
</evidence>
<evidence type="ECO:0000313" key="10">
    <source>
        <dbReference type="EMBL" id="REG90920.1"/>
    </source>
</evidence>
<dbReference type="GO" id="GO:0006412">
    <property type="term" value="P:translation"/>
    <property type="evidence" value="ECO:0007669"/>
    <property type="project" value="UniProtKB-UniRule"/>
</dbReference>